<evidence type="ECO:0000256" key="2">
    <source>
        <dbReference type="ARBA" id="ARBA00022553"/>
    </source>
</evidence>
<keyword evidence="4 7" id="KW-0808">Transferase</keyword>
<evidence type="ECO:0000256" key="1">
    <source>
        <dbReference type="ARBA" id="ARBA00022448"/>
    </source>
</evidence>
<reference evidence="8" key="1">
    <citation type="submission" date="2024-06" db="EMBL/GenBank/DDBJ databases">
        <authorList>
            <person name="Chang H.C."/>
            <person name="Mun S.Y."/>
        </authorList>
    </citation>
    <scope>NUCLEOTIDE SEQUENCE [LARGE SCALE GENOMIC DNA]</scope>
    <source>
        <strain evidence="8">KT1</strain>
    </source>
</reference>
<sequence length="151" mass="16476">MAVSKIVQPKLVKFNLVANSRDAVIDQLADVYLENGVISDKQKYIEAVNEREVEGTTGIGGGIAIPHGKAETVTKSAVAIAKLAHPVEWNALDDKPVSYVFLLAIPDDGDNEHLKLLSELASTLMDDDVREKLESASSKEDLEKIFMERGN</sequence>
<dbReference type="PANTHER" id="PTHR47738:SF2">
    <property type="entry name" value="PTS SYSTEM FRUCTOSE-LIKE EIIA COMPONENT"/>
    <property type="match status" value="1"/>
</dbReference>
<evidence type="ECO:0000256" key="4">
    <source>
        <dbReference type="ARBA" id="ARBA00022679"/>
    </source>
</evidence>
<dbReference type="Proteomes" id="UP001302696">
    <property type="component" value="Chromosome"/>
</dbReference>
<protein>
    <submittedName>
        <fullName evidence="7">Fructose PTS transporter subunit IIA</fullName>
        <ecNumber evidence="7">2.7.1.202</ecNumber>
    </submittedName>
</protein>
<feature type="domain" description="PTS EIIA type-2" evidence="6">
    <location>
        <begin position="5"/>
        <end position="149"/>
    </location>
</feature>
<evidence type="ECO:0000256" key="3">
    <source>
        <dbReference type="ARBA" id="ARBA00022597"/>
    </source>
</evidence>
<dbReference type="InterPro" id="IPR051541">
    <property type="entry name" value="PTS_SugarTrans_NitroReg"/>
</dbReference>
<proteinExistence type="predicted"/>
<dbReference type="PROSITE" id="PS00372">
    <property type="entry name" value="PTS_EIIA_TYPE_2_HIS"/>
    <property type="match status" value="1"/>
</dbReference>
<dbReference type="SUPFAM" id="SSF55804">
    <property type="entry name" value="Phoshotransferase/anion transport protein"/>
    <property type="match status" value="1"/>
</dbReference>
<dbReference type="PROSITE" id="PS51094">
    <property type="entry name" value="PTS_EIIA_TYPE_2"/>
    <property type="match status" value="1"/>
</dbReference>
<dbReference type="RefSeq" id="WP_063697290.1">
    <property type="nucleotide sequence ID" value="NZ_BBIM01000027.1"/>
</dbReference>
<dbReference type="EMBL" id="CP104778">
    <property type="protein sequence ID" value="WPC21920.1"/>
    <property type="molecule type" value="Genomic_DNA"/>
</dbReference>
<dbReference type="InterPro" id="IPR002178">
    <property type="entry name" value="PTS_EIIA_type-2_dom"/>
</dbReference>
<evidence type="ECO:0000313" key="7">
    <source>
        <dbReference type="EMBL" id="WPC21920.1"/>
    </source>
</evidence>
<dbReference type="GO" id="GO:0016740">
    <property type="term" value="F:transferase activity"/>
    <property type="evidence" value="ECO:0007669"/>
    <property type="project" value="UniProtKB-KW"/>
</dbReference>
<keyword evidence="5" id="KW-0598">Phosphotransferase system</keyword>
<evidence type="ECO:0000313" key="8">
    <source>
        <dbReference type="Proteomes" id="UP001302696"/>
    </source>
</evidence>
<keyword evidence="1" id="KW-0813">Transport</keyword>
<dbReference type="NCBIfam" id="TIGR00848">
    <property type="entry name" value="fruA"/>
    <property type="match status" value="1"/>
</dbReference>
<dbReference type="CDD" id="cd00211">
    <property type="entry name" value="PTS_IIA_fru"/>
    <property type="match status" value="1"/>
</dbReference>
<dbReference type="Gene3D" id="3.40.930.10">
    <property type="entry name" value="Mannitol-specific EII, Chain A"/>
    <property type="match status" value="1"/>
</dbReference>
<evidence type="ECO:0000259" key="6">
    <source>
        <dbReference type="PROSITE" id="PS51094"/>
    </source>
</evidence>
<evidence type="ECO:0000256" key="5">
    <source>
        <dbReference type="ARBA" id="ARBA00022683"/>
    </source>
</evidence>
<name>A0ABZ0Q4M6_9LACO</name>
<dbReference type="PANTHER" id="PTHR47738">
    <property type="entry name" value="PTS SYSTEM FRUCTOSE-LIKE EIIA COMPONENT-RELATED"/>
    <property type="match status" value="1"/>
</dbReference>
<gene>
    <name evidence="7" type="ORF">N6G96_01525</name>
</gene>
<keyword evidence="3" id="KW-0762">Sugar transport</keyword>
<dbReference type="InterPro" id="IPR016152">
    <property type="entry name" value="PTrfase/Anion_transptr"/>
</dbReference>
<dbReference type="InterPro" id="IPR004715">
    <property type="entry name" value="PTS_IIA_fruc"/>
</dbReference>
<keyword evidence="8" id="KW-1185">Reference proteome</keyword>
<dbReference type="Pfam" id="PF00359">
    <property type="entry name" value="PTS_EIIA_2"/>
    <property type="match status" value="1"/>
</dbReference>
<organism evidence="7 8">
    <name type="scientific">Pediococcus inopinatus</name>
    <dbReference type="NCBI Taxonomy" id="114090"/>
    <lineage>
        <taxon>Bacteria</taxon>
        <taxon>Bacillati</taxon>
        <taxon>Bacillota</taxon>
        <taxon>Bacilli</taxon>
        <taxon>Lactobacillales</taxon>
        <taxon>Lactobacillaceae</taxon>
        <taxon>Pediococcus</taxon>
    </lineage>
</organism>
<dbReference type="EC" id="2.7.1.202" evidence="7"/>
<keyword evidence="2" id="KW-0597">Phosphoprotein</keyword>
<accession>A0ABZ0Q4M6</accession>